<dbReference type="Gene3D" id="3.40.50.720">
    <property type="entry name" value="NAD(P)-binding Rossmann-like Domain"/>
    <property type="match status" value="1"/>
</dbReference>
<feature type="region of interest" description="Disordered" evidence="10">
    <location>
        <begin position="732"/>
        <end position="787"/>
    </location>
</feature>
<dbReference type="SUPFAM" id="SSF53720">
    <property type="entry name" value="ALDH-like"/>
    <property type="match status" value="1"/>
</dbReference>
<feature type="compositionally biased region" description="Low complexity" evidence="10">
    <location>
        <begin position="763"/>
        <end position="775"/>
    </location>
</feature>
<dbReference type="PANTHER" id="PTHR43570">
    <property type="entry name" value="ALDEHYDE DEHYDROGENASE"/>
    <property type="match status" value="1"/>
</dbReference>
<evidence type="ECO:0000313" key="12">
    <source>
        <dbReference type="EMBL" id="KAJ2893748.1"/>
    </source>
</evidence>
<comment type="similarity">
    <text evidence="1">Belongs to the aldehyde dehydrogenase family.</text>
</comment>
<protein>
    <recommendedName>
        <fullName evidence="8">Beta-apo-4'-carotenal oxygenase</fullName>
        <ecNumber evidence="7">1.2.1.82</ecNumber>
    </recommendedName>
    <alternativeName>
        <fullName evidence="9">Beta-apo-4'-carotenal dehydrogenase</fullName>
    </alternativeName>
</protein>
<dbReference type="PANTHER" id="PTHR43570:SF16">
    <property type="entry name" value="ALDEHYDE DEHYDROGENASE TYPE III, ISOFORM Q"/>
    <property type="match status" value="1"/>
</dbReference>
<keyword evidence="6" id="KW-0560">Oxidoreductase</keyword>
<gene>
    <name evidence="12" type="ORF">MKZ38_008285</name>
</gene>
<evidence type="ECO:0000256" key="5">
    <source>
        <dbReference type="ARBA" id="ARBA00022857"/>
    </source>
</evidence>
<keyword evidence="4" id="KW-0274">FAD</keyword>
<evidence type="ECO:0000256" key="1">
    <source>
        <dbReference type="ARBA" id="ARBA00009986"/>
    </source>
</evidence>
<dbReference type="Pfam" id="PF00106">
    <property type="entry name" value="adh_short"/>
    <property type="match status" value="1"/>
</dbReference>
<dbReference type="PROSITE" id="PS00061">
    <property type="entry name" value="ADH_SHORT"/>
    <property type="match status" value="1"/>
</dbReference>
<evidence type="ECO:0000256" key="8">
    <source>
        <dbReference type="ARBA" id="ARBA00071369"/>
    </source>
</evidence>
<evidence type="ECO:0000256" key="3">
    <source>
        <dbReference type="ARBA" id="ARBA00022746"/>
    </source>
</evidence>
<keyword evidence="13" id="KW-1185">Reference proteome</keyword>
<sequence>MAVPTDSQRNHFTTKEDFDELYQAVRNTFATGKTKSLAWRKWQLKQFWWMIVDNEEAITAALHQDLGRHEIETLSSEIRGLKDDVLEHIDHLEQWAADEPVAGAGLIFGTLGKARIRKEPLGVVLVIGPWNFPFLLTLQPVLAAIAAGCCVVVKPSELAVASERLMARLVAEYMDSSAIRLVTGGPEETSRVLGYKFNQIFFTGSSKVAKFVALAAAKHLTPTVLELGGQAPAIVTTTADLDLTAKRVAYAKFFNAGQICLSVNHVYVDPAVHDEFVQALKKWTLAFSGAEQGGKEASRNTMCKIISRRNYERLTNLLSKSKGNIICGGGGSRDKRVLSGTVVAGVDLNDSLMSEELFGPICPVIKADYKEAVRMTNSLPHPLAVYIFSTNPTEIEESKLAPVASNRIEQRVDLLTLGLVERNTISGGVTINDVILHASVPGAPFGGVGDSGMGYYHGKYGFLAFTHTRIIVSPPMWLDRVMSFRYPPFDLGSRGKLVVKDRVGIKKGETMADQKIKTWPPGKKAAWVKTAIVLLGIVATYSCWEGGAQLSKALSYLREGRIWVVWYLNYNINIDSFPLICDASPPNVLRSPCGELICIQYNDLQRRSASGIVLVGLGLVWRISRFLNSRALNNNVDAKFDWDKEIALVANAGICRGKAILQASERDIELMVAGNHGHFLVVASQTGYVATPGLTDYSASKAAAIAIYEGLRAEMRHHYGAPAVRVSRVPPGAPWTPRCSRGQSWGGGGHDGGADGGEPGRPPSRASCTAAARSTHPGAGLAPRRHAGSVRGNVFRLESRITPWPTPQNPWVTHGSPWVPIVPAYKEHPCVADLPEEPTGDGAEYRARDAGGRGVPADLKGILRVQDTNLLRPHHGGGIVEHAEEENTHDDDGESPNIRKNLATEDGVLQGRICSRLSALQAETSSARDPKNHHLLYAFYAAFRARGHFLASIVRIQSAQVLVNASGILNAWRYPAIPGIDSFRGTLVHSAAWPENLDLEGKVVGLIGNGSSGIQILPAVKKQAKKLVTFIREATWIAPPLGDTYQPYSEEDKRRFAEDGAYHIETRKKSEDRANGAFGIFHSGSEDQAHTRAYMEETMRTKLQNPGLEKVLIPGWAVGCRRLTPGTSYLESLNDENVSVVFGEITHITQTGVICGNGKGEHHVDVLICATGFDTTFKPRFPLVGSSGDALATVWKGTSTLYLLPLARRWAALHLLDLGFSALNATSRVDEPKGYLGVAVDKFPNYFFTLGPNCPIGNGPVLIAIEAEVDYIISMLSKFQKENIRSFDVKTEAVRDFNDWKDSFMEETIWSEPCRSWYKIGSASGKILALWPGSTLHYLDAIREPRWEDWEFRYESENRFAYLGNGHSSAEALGLDLSSYIRGSDDSPIDPILKRGDQREKEVPTAKTGGT</sequence>
<keyword evidence="3" id="KW-0125">Carotenoid biosynthesis</keyword>
<evidence type="ECO:0000256" key="2">
    <source>
        <dbReference type="ARBA" id="ARBA00022630"/>
    </source>
</evidence>
<feature type="domain" description="Aldehyde dehydrogenase" evidence="11">
    <location>
        <begin position="13"/>
        <end position="397"/>
    </location>
</feature>
<accession>A0AAD5WMU2</accession>
<dbReference type="GO" id="GO:0016117">
    <property type="term" value="P:carotenoid biosynthetic process"/>
    <property type="evidence" value="ECO:0007669"/>
    <property type="project" value="UniProtKB-KW"/>
</dbReference>
<dbReference type="Gene3D" id="3.40.605.10">
    <property type="entry name" value="Aldehyde Dehydrogenase, Chain A, domain 1"/>
    <property type="match status" value="1"/>
</dbReference>
<dbReference type="GO" id="GO:0004029">
    <property type="term" value="F:aldehyde dehydrogenase (NAD+) activity"/>
    <property type="evidence" value="ECO:0007669"/>
    <property type="project" value="TreeGrafter"/>
</dbReference>
<dbReference type="Proteomes" id="UP001201980">
    <property type="component" value="Unassembled WGS sequence"/>
</dbReference>
<dbReference type="Pfam" id="PF00171">
    <property type="entry name" value="Aldedh"/>
    <property type="match status" value="1"/>
</dbReference>
<dbReference type="InterPro" id="IPR036188">
    <property type="entry name" value="FAD/NAD-bd_sf"/>
</dbReference>
<evidence type="ECO:0000256" key="6">
    <source>
        <dbReference type="ARBA" id="ARBA00023002"/>
    </source>
</evidence>
<dbReference type="GO" id="GO:0050661">
    <property type="term" value="F:NADP binding"/>
    <property type="evidence" value="ECO:0007669"/>
    <property type="project" value="InterPro"/>
</dbReference>
<evidence type="ECO:0000256" key="9">
    <source>
        <dbReference type="ARBA" id="ARBA00082640"/>
    </source>
</evidence>
<keyword evidence="2" id="KW-0285">Flavoprotein</keyword>
<name>A0AAD5WMU2_9PEZI</name>
<dbReference type="InterPro" id="IPR036291">
    <property type="entry name" value="NAD(P)-bd_dom_sf"/>
</dbReference>
<dbReference type="InterPro" id="IPR015590">
    <property type="entry name" value="Aldehyde_DH_dom"/>
</dbReference>
<evidence type="ECO:0000259" key="11">
    <source>
        <dbReference type="Pfam" id="PF00171"/>
    </source>
</evidence>
<feature type="compositionally biased region" description="Gly residues" evidence="10">
    <location>
        <begin position="744"/>
        <end position="759"/>
    </location>
</feature>
<dbReference type="InterPro" id="IPR016163">
    <property type="entry name" value="Ald_DH_C"/>
</dbReference>
<dbReference type="Gene3D" id="3.40.309.10">
    <property type="entry name" value="Aldehyde Dehydrogenase, Chain A, domain 2"/>
    <property type="match status" value="1"/>
</dbReference>
<dbReference type="SUPFAM" id="SSF51735">
    <property type="entry name" value="NAD(P)-binding Rossmann-fold domains"/>
    <property type="match status" value="1"/>
</dbReference>
<dbReference type="InterPro" id="IPR016161">
    <property type="entry name" value="Ald_DH/histidinol_DH"/>
</dbReference>
<dbReference type="GO" id="GO:0050660">
    <property type="term" value="F:flavin adenine dinucleotide binding"/>
    <property type="evidence" value="ECO:0007669"/>
    <property type="project" value="InterPro"/>
</dbReference>
<evidence type="ECO:0000256" key="10">
    <source>
        <dbReference type="SAM" id="MobiDB-lite"/>
    </source>
</evidence>
<dbReference type="EC" id="1.2.1.82" evidence="7"/>
<evidence type="ECO:0000313" key="13">
    <source>
        <dbReference type="Proteomes" id="UP001201980"/>
    </source>
</evidence>
<dbReference type="Gene3D" id="3.50.50.60">
    <property type="entry name" value="FAD/NAD(P)-binding domain"/>
    <property type="match status" value="2"/>
</dbReference>
<dbReference type="InterPro" id="IPR002347">
    <property type="entry name" value="SDR_fam"/>
</dbReference>
<dbReference type="InterPro" id="IPR020946">
    <property type="entry name" value="Flavin_mOase-like"/>
</dbReference>
<dbReference type="FunFam" id="3.40.605.10:FF:000004">
    <property type="entry name" value="Aldehyde dehydrogenase"/>
    <property type="match status" value="1"/>
</dbReference>
<dbReference type="Pfam" id="PF00743">
    <property type="entry name" value="FMO-like"/>
    <property type="match status" value="1"/>
</dbReference>
<dbReference type="InterPro" id="IPR012394">
    <property type="entry name" value="Aldehyde_DH_NAD(P)"/>
</dbReference>
<feature type="region of interest" description="Disordered" evidence="10">
    <location>
        <begin position="1388"/>
        <end position="1411"/>
    </location>
</feature>
<reference evidence="12" key="1">
    <citation type="submission" date="2022-07" db="EMBL/GenBank/DDBJ databases">
        <title>Draft genome sequence of Zalerion maritima ATCC 34329, a (micro)plastics degrading marine fungus.</title>
        <authorList>
            <person name="Paco A."/>
            <person name="Goncalves M.F.M."/>
            <person name="Rocha-Santos T.A.P."/>
            <person name="Alves A."/>
        </authorList>
    </citation>
    <scope>NUCLEOTIDE SEQUENCE</scope>
    <source>
        <strain evidence="12">ATCC 34329</strain>
    </source>
</reference>
<evidence type="ECO:0000256" key="7">
    <source>
        <dbReference type="ARBA" id="ARBA00066967"/>
    </source>
</evidence>
<keyword evidence="5" id="KW-0521">NADP</keyword>
<evidence type="ECO:0000256" key="4">
    <source>
        <dbReference type="ARBA" id="ARBA00022827"/>
    </source>
</evidence>
<dbReference type="GO" id="GO:0004499">
    <property type="term" value="F:N,N-dimethylaniline monooxygenase activity"/>
    <property type="evidence" value="ECO:0007669"/>
    <property type="project" value="InterPro"/>
</dbReference>
<dbReference type="InterPro" id="IPR020904">
    <property type="entry name" value="Sc_DH/Rdtase_CS"/>
</dbReference>
<dbReference type="SUPFAM" id="SSF51905">
    <property type="entry name" value="FAD/NAD(P)-binding domain"/>
    <property type="match status" value="2"/>
</dbReference>
<organism evidence="12 13">
    <name type="scientific">Zalerion maritima</name>
    <dbReference type="NCBI Taxonomy" id="339359"/>
    <lineage>
        <taxon>Eukaryota</taxon>
        <taxon>Fungi</taxon>
        <taxon>Dikarya</taxon>
        <taxon>Ascomycota</taxon>
        <taxon>Pezizomycotina</taxon>
        <taxon>Sordariomycetes</taxon>
        <taxon>Lulworthiomycetidae</taxon>
        <taxon>Lulworthiales</taxon>
        <taxon>Lulworthiaceae</taxon>
        <taxon>Zalerion</taxon>
    </lineage>
</organism>
<feature type="compositionally biased region" description="Basic and acidic residues" evidence="10">
    <location>
        <begin position="1392"/>
        <end position="1404"/>
    </location>
</feature>
<dbReference type="EMBL" id="JAKWBI020000571">
    <property type="protein sequence ID" value="KAJ2893748.1"/>
    <property type="molecule type" value="Genomic_DNA"/>
</dbReference>
<dbReference type="GO" id="GO:0006081">
    <property type="term" value="P:aldehyde metabolic process"/>
    <property type="evidence" value="ECO:0007669"/>
    <property type="project" value="InterPro"/>
</dbReference>
<comment type="caution">
    <text evidence="12">The sequence shown here is derived from an EMBL/GenBank/DDBJ whole genome shotgun (WGS) entry which is preliminary data.</text>
</comment>
<dbReference type="CDD" id="cd07135">
    <property type="entry name" value="ALDH_F14-YMR110C"/>
    <property type="match status" value="1"/>
</dbReference>
<proteinExistence type="inferred from homology"/>
<dbReference type="GO" id="GO:0005737">
    <property type="term" value="C:cytoplasm"/>
    <property type="evidence" value="ECO:0007669"/>
    <property type="project" value="TreeGrafter"/>
</dbReference>
<dbReference type="InterPro" id="IPR016162">
    <property type="entry name" value="Ald_DH_N"/>
</dbReference>